<protein>
    <submittedName>
        <fullName evidence="1">Uncharacterized protein</fullName>
    </submittedName>
</protein>
<comment type="caution">
    <text evidence="1">The sequence shown here is derived from an EMBL/GenBank/DDBJ whole genome shotgun (WGS) entry which is preliminary data.</text>
</comment>
<sequence>MKRGEPFPRPNDMPLQLRMDLWRGVDNQLAQGFQRIAVVRQESHAAISSCESEAASVSEYATNGLKRNGTFMPVSVQCAKQAFFQRAPLIAACRHQRGKKTLQNCYEDIHL</sequence>
<evidence type="ECO:0000313" key="2">
    <source>
        <dbReference type="Proteomes" id="UP001211907"/>
    </source>
</evidence>
<accession>A0AAD5XC08</accession>
<dbReference type="Proteomes" id="UP001211907">
    <property type="component" value="Unassembled WGS sequence"/>
</dbReference>
<dbReference type="EMBL" id="JADGJH010001022">
    <property type="protein sequence ID" value="KAJ3119810.1"/>
    <property type="molecule type" value="Genomic_DNA"/>
</dbReference>
<gene>
    <name evidence="1" type="ORF">HK100_000147</name>
</gene>
<reference evidence="1" key="1">
    <citation type="submission" date="2020-05" db="EMBL/GenBank/DDBJ databases">
        <title>Phylogenomic resolution of chytrid fungi.</title>
        <authorList>
            <person name="Stajich J.E."/>
            <person name="Amses K."/>
            <person name="Simmons R."/>
            <person name="Seto K."/>
            <person name="Myers J."/>
            <person name="Bonds A."/>
            <person name="Quandt C.A."/>
            <person name="Barry K."/>
            <person name="Liu P."/>
            <person name="Grigoriev I."/>
            <person name="Longcore J.E."/>
            <person name="James T.Y."/>
        </authorList>
    </citation>
    <scope>NUCLEOTIDE SEQUENCE</scope>
    <source>
        <strain evidence="1">JEL0513</strain>
    </source>
</reference>
<evidence type="ECO:0000313" key="1">
    <source>
        <dbReference type="EMBL" id="KAJ3119810.1"/>
    </source>
</evidence>
<organism evidence="1 2">
    <name type="scientific">Physocladia obscura</name>
    <dbReference type="NCBI Taxonomy" id="109957"/>
    <lineage>
        <taxon>Eukaryota</taxon>
        <taxon>Fungi</taxon>
        <taxon>Fungi incertae sedis</taxon>
        <taxon>Chytridiomycota</taxon>
        <taxon>Chytridiomycota incertae sedis</taxon>
        <taxon>Chytridiomycetes</taxon>
        <taxon>Chytridiales</taxon>
        <taxon>Chytriomycetaceae</taxon>
        <taxon>Physocladia</taxon>
    </lineage>
</organism>
<keyword evidence="2" id="KW-1185">Reference proteome</keyword>
<proteinExistence type="predicted"/>
<name>A0AAD5XC08_9FUNG</name>
<dbReference type="AlphaFoldDB" id="A0AAD5XC08"/>